<dbReference type="Gene3D" id="1.20.120.570">
    <property type="entry name" value="YkyA-like"/>
    <property type="match status" value="1"/>
</dbReference>
<dbReference type="PROSITE" id="PS51257">
    <property type="entry name" value="PROKAR_LIPOPROTEIN"/>
    <property type="match status" value="1"/>
</dbReference>
<keyword evidence="1" id="KW-0175">Coiled coil</keyword>
<keyword evidence="2" id="KW-0732">Signal</keyword>
<comment type="caution">
    <text evidence="3">The sequence shown here is derived from an EMBL/GenBank/DDBJ whole genome shotgun (WGS) entry which is preliminary data.</text>
</comment>
<feature type="coiled-coil region" evidence="1">
    <location>
        <begin position="93"/>
        <end position="127"/>
    </location>
</feature>
<protein>
    <submittedName>
        <fullName evidence="3">YkyA family protein</fullName>
    </submittedName>
</protein>
<reference evidence="3 4" key="1">
    <citation type="submission" date="2020-08" db="EMBL/GenBank/DDBJ databases">
        <title>A Genomic Blueprint of the Chicken Gut Microbiome.</title>
        <authorList>
            <person name="Gilroy R."/>
            <person name="Ravi A."/>
            <person name="Getino M."/>
            <person name="Pursley I."/>
            <person name="Horton D.L."/>
            <person name="Alikhan N.-F."/>
            <person name="Baker D."/>
            <person name="Gharbi K."/>
            <person name="Hall N."/>
            <person name="Watson M."/>
            <person name="Adriaenssens E.M."/>
            <person name="Foster-Nyarko E."/>
            <person name="Jarju S."/>
            <person name="Secka A."/>
            <person name="Antonio M."/>
            <person name="Oren A."/>
            <person name="Chaudhuri R."/>
            <person name="La Ragione R.M."/>
            <person name="Hildebrand F."/>
            <person name="Pallen M.J."/>
        </authorList>
    </citation>
    <scope>NUCLEOTIDE SEQUENCE [LARGE SCALE GENOMIC DNA]</scope>
    <source>
        <strain evidence="3 4">Sa2BUA9</strain>
    </source>
</reference>
<dbReference type="RefSeq" id="WP_191696432.1">
    <property type="nucleotide sequence ID" value="NZ_JACSQO010000001.1"/>
</dbReference>
<dbReference type="EMBL" id="JACSQO010000001">
    <property type="protein sequence ID" value="MBD7942860.1"/>
    <property type="molecule type" value="Genomic_DNA"/>
</dbReference>
<dbReference type="Proteomes" id="UP000640786">
    <property type="component" value="Unassembled WGS sequence"/>
</dbReference>
<evidence type="ECO:0000256" key="1">
    <source>
        <dbReference type="SAM" id="Coils"/>
    </source>
</evidence>
<dbReference type="InterPro" id="IPR036785">
    <property type="entry name" value="YkyA-like_sf"/>
</dbReference>
<keyword evidence="4" id="KW-1185">Reference proteome</keyword>
<sequence length="214" mass="24358">MKKIKFIIPLSMLLLLTACSFGESTEEKLSNVLTEIYETEKGYREVQPLLAETELKELTNFQSMMELTQDQQDELSAQVEATATLLEERLALVKKEKESIAKANEKLADLEAVISDAKEESEKESIRLVEEALNNRYAAHDKLVEQYNSLASLQESLYNMLVDEEANVTSIQEKVAEVNKQNEVVQHSVKEFNDLTTHLNEVKDQAFSTLQNQE</sequence>
<gene>
    <name evidence="3" type="ORF">H9650_01925</name>
</gene>
<feature type="chain" id="PRO_5047091897" evidence="2">
    <location>
        <begin position="23"/>
        <end position="214"/>
    </location>
</feature>
<organism evidence="3 4">
    <name type="scientific">Psychrobacillus faecigallinarum</name>
    <dbReference type="NCBI Taxonomy" id="2762235"/>
    <lineage>
        <taxon>Bacteria</taxon>
        <taxon>Bacillati</taxon>
        <taxon>Bacillota</taxon>
        <taxon>Bacilli</taxon>
        <taxon>Bacillales</taxon>
        <taxon>Bacillaceae</taxon>
        <taxon>Psychrobacillus</taxon>
    </lineage>
</organism>
<proteinExistence type="predicted"/>
<dbReference type="InterPro" id="IPR019454">
    <property type="entry name" value="Lipoprot_YkyA-like"/>
</dbReference>
<feature type="signal peptide" evidence="2">
    <location>
        <begin position="1"/>
        <end position="22"/>
    </location>
</feature>
<evidence type="ECO:0000313" key="4">
    <source>
        <dbReference type="Proteomes" id="UP000640786"/>
    </source>
</evidence>
<evidence type="ECO:0000313" key="3">
    <source>
        <dbReference type="EMBL" id="MBD7942860.1"/>
    </source>
</evidence>
<name>A0ABR8R4Z1_9BACI</name>
<dbReference type="Pfam" id="PF10368">
    <property type="entry name" value="YkyA"/>
    <property type="match status" value="1"/>
</dbReference>
<evidence type="ECO:0000256" key="2">
    <source>
        <dbReference type="SAM" id="SignalP"/>
    </source>
</evidence>
<dbReference type="SUPFAM" id="SSF140423">
    <property type="entry name" value="MW0975(SA0943)-like"/>
    <property type="match status" value="1"/>
</dbReference>
<accession>A0ABR8R4Z1</accession>